<protein>
    <submittedName>
        <fullName evidence="5">Kazal-type serine protease inhibitor domain-containing protein</fullName>
    </submittedName>
</protein>
<keyword evidence="3" id="KW-1015">Disulfide bond</keyword>
<dbReference type="PANTHER" id="PTHR10913">
    <property type="entry name" value="FOLLISTATIN-RELATED"/>
    <property type="match status" value="1"/>
</dbReference>
<keyword evidence="6" id="KW-1185">Reference proteome</keyword>
<dbReference type="EMBL" id="LRBS01000067">
    <property type="protein sequence ID" value="OII76323.1"/>
    <property type="molecule type" value="Genomic_DNA"/>
</dbReference>
<evidence type="ECO:0000256" key="2">
    <source>
        <dbReference type="ARBA" id="ARBA00022900"/>
    </source>
</evidence>
<feature type="domain" description="Kazal-like" evidence="4">
    <location>
        <begin position="9"/>
        <end position="62"/>
    </location>
</feature>
<evidence type="ECO:0000313" key="5">
    <source>
        <dbReference type="EMBL" id="OII76323.1"/>
    </source>
</evidence>
<organism evidence="5 6">
    <name type="scientific">Cryptosporidium andersoni</name>
    <dbReference type="NCBI Taxonomy" id="117008"/>
    <lineage>
        <taxon>Eukaryota</taxon>
        <taxon>Sar</taxon>
        <taxon>Alveolata</taxon>
        <taxon>Apicomplexa</taxon>
        <taxon>Conoidasida</taxon>
        <taxon>Coccidia</taxon>
        <taxon>Eucoccidiorida</taxon>
        <taxon>Eimeriorina</taxon>
        <taxon>Cryptosporidiidae</taxon>
        <taxon>Cryptosporidium</taxon>
    </lineage>
</organism>
<dbReference type="InterPro" id="IPR002350">
    <property type="entry name" value="Kazal_dom"/>
</dbReference>
<dbReference type="Gene3D" id="3.30.60.30">
    <property type="match status" value="5"/>
</dbReference>
<dbReference type="AlphaFoldDB" id="A0A1J4MSA9"/>
<dbReference type="RefSeq" id="XP_067068169.1">
    <property type="nucleotide sequence ID" value="XM_067211320.1"/>
</dbReference>
<accession>A0A1J4MSA9</accession>
<dbReference type="CDD" id="cd00104">
    <property type="entry name" value="KAZAL_FS"/>
    <property type="match status" value="5"/>
</dbReference>
<reference evidence="5 6" key="1">
    <citation type="submission" date="2016-10" db="EMBL/GenBank/DDBJ databases">
        <title>Reductive evolution of mitochondrial metabolism and differential evolution of invasion-related proteins in Cryptosporidium.</title>
        <authorList>
            <person name="Liu S."/>
            <person name="Roellig D.M."/>
            <person name="Guo Y."/>
            <person name="Li N."/>
            <person name="Frace M.A."/>
            <person name="Tang K."/>
            <person name="Zhang L."/>
            <person name="Feng Y."/>
            <person name="Xiao L."/>
        </authorList>
    </citation>
    <scope>NUCLEOTIDE SEQUENCE [LARGE SCALE GENOMIC DNA]</scope>
    <source>
        <strain evidence="5">30847</strain>
    </source>
</reference>
<dbReference type="SMART" id="SM00280">
    <property type="entry name" value="KAZAL"/>
    <property type="match status" value="7"/>
</dbReference>
<dbReference type="InterPro" id="IPR050653">
    <property type="entry name" value="Prot_Inhib_GrowthFact_Antg"/>
</dbReference>
<name>A0A1J4MSA9_9CRYT</name>
<dbReference type="Pfam" id="PF07648">
    <property type="entry name" value="Kazal_2"/>
    <property type="match status" value="6"/>
</dbReference>
<dbReference type="PROSITE" id="PS51465">
    <property type="entry name" value="KAZAL_2"/>
    <property type="match status" value="5"/>
</dbReference>
<dbReference type="InterPro" id="IPR036058">
    <property type="entry name" value="Kazal_dom_sf"/>
</dbReference>
<dbReference type="OrthoDB" id="343609at2759"/>
<feature type="domain" description="Kazal-like" evidence="4">
    <location>
        <begin position="135"/>
        <end position="179"/>
    </location>
</feature>
<evidence type="ECO:0000256" key="3">
    <source>
        <dbReference type="ARBA" id="ARBA00023157"/>
    </source>
</evidence>
<feature type="domain" description="Kazal-like" evidence="4">
    <location>
        <begin position="267"/>
        <end position="321"/>
    </location>
</feature>
<gene>
    <name evidence="5" type="ORF">cand_010810</name>
</gene>
<feature type="domain" description="Kazal-like" evidence="4">
    <location>
        <begin position="190"/>
        <end position="245"/>
    </location>
</feature>
<evidence type="ECO:0000313" key="6">
    <source>
        <dbReference type="Proteomes" id="UP000186804"/>
    </source>
</evidence>
<comment type="caution">
    <text evidence="5">The sequence shown here is derived from an EMBL/GenBank/DDBJ whole genome shotgun (WGS) entry which is preliminary data.</text>
</comment>
<dbReference type="PANTHER" id="PTHR10913:SF45">
    <property type="entry name" value="FOLLISTATIN, ISOFORM A-RELATED"/>
    <property type="match status" value="1"/>
</dbReference>
<dbReference type="Pfam" id="PF00050">
    <property type="entry name" value="Kazal_1"/>
    <property type="match status" value="1"/>
</dbReference>
<keyword evidence="1" id="KW-0646">Protease inhibitor</keyword>
<dbReference type="Proteomes" id="UP000186804">
    <property type="component" value="Unassembled WGS sequence"/>
</dbReference>
<evidence type="ECO:0000256" key="1">
    <source>
        <dbReference type="ARBA" id="ARBA00022690"/>
    </source>
</evidence>
<dbReference type="GO" id="GO:0005576">
    <property type="term" value="C:extracellular region"/>
    <property type="evidence" value="ECO:0007669"/>
    <property type="project" value="TreeGrafter"/>
</dbReference>
<dbReference type="SUPFAM" id="SSF100895">
    <property type="entry name" value="Kazal-type serine protease inhibitors"/>
    <property type="match status" value="7"/>
</dbReference>
<keyword evidence="2" id="KW-0722">Serine protease inhibitor</keyword>
<proteinExistence type="predicted"/>
<evidence type="ECO:0000259" key="4">
    <source>
        <dbReference type="PROSITE" id="PS51465"/>
    </source>
</evidence>
<dbReference type="GeneID" id="92365266"/>
<dbReference type="VEuPathDB" id="CryptoDB:cand_010810"/>
<feature type="domain" description="Kazal-like" evidence="4">
    <location>
        <begin position="68"/>
        <end position="134"/>
    </location>
</feature>
<sequence>MELIDYSNYVQQDECAIRCTLDFFPHCASNGVTYINECFYERARCRDPKIQLLKIPGIPCGLWSNMDATRYTGCERPCEPIAFPFCGTDGVTYLNECALSVASCENPNIQLARLPGIPCGSDLYLIENSTECNQRCSEHYRPYCANNGITYNNYCEFRKAQCSNLTLSIVGFPGIPCDSQLFDENIIKEQLSKLKCSTSKKCSNYVFPVCGSDGITYRNSCYFKKARCKNPLLHRANLIGLPCGSYIGDSISDIINNIPNGPNNSNITEVNKCWFNCTKVWKYPLCGSDGITYSSYCEMRNALCIEPDLRLVKIPGVKCESVFQFIRPIEIDKCQNSCTYGNELLYMCGSNHKTYYSFCELSIAMCHEPEIFLLKPMGEPCSIEDRRPDLEAKEKLYNTVYDDYYSSLHFNNTSEDLLNYNYPSEDNIDQPYKVVDKQYIESDMKSDILDMDQNFDDYNENDFINSRIQNIYDNNNLLSRNNSGIYQIESKSNSTNFGMKLLGDCDFDCSESPLIPHCGNNKLTYISDCAFHRDKCRDSKLKLISEPGIPCSSIPDYQISIYRLKKCARDCSNSPIIYHCLNTGQTVNSYCEFLYMQCLYPKIKIGGPVGIPCDGIYVSSNINTQRNIW</sequence>